<reference evidence="2 3" key="1">
    <citation type="submission" date="2018-03" db="EMBL/GenBank/DDBJ databases">
        <title>Rhodobacter blasticus.</title>
        <authorList>
            <person name="Meyer T.E."/>
            <person name="Miller S."/>
            <person name="Lodha T."/>
            <person name="Gandham S."/>
            <person name="Chintalapati S."/>
            <person name="Chintalapati V.R."/>
        </authorList>
    </citation>
    <scope>NUCLEOTIDE SEQUENCE [LARGE SCALE GENOMIC DNA]</scope>
    <source>
        <strain evidence="2 3">DSM 2131</strain>
    </source>
</reference>
<dbReference type="Proteomes" id="UP000241362">
    <property type="component" value="Unassembled WGS sequence"/>
</dbReference>
<evidence type="ECO:0000313" key="3">
    <source>
        <dbReference type="Proteomes" id="UP000241362"/>
    </source>
</evidence>
<feature type="chain" id="PRO_5015507722" description="Copper chaperone PCu(A)C" evidence="1">
    <location>
        <begin position="20"/>
        <end position="164"/>
    </location>
</feature>
<dbReference type="Gene3D" id="2.60.40.1890">
    <property type="entry name" value="PCu(A)C copper chaperone"/>
    <property type="match status" value="1"/>
</dbReference>
<dbReference type="PANTHER" id="PTHR36302:SF1">
    <property type="entry name" value="COPPER CHAPERONE PCU(A)C"/>
    <property type="match status" value="1"/>
</dbReference>
<dbReference type="EMBL" id="PZKE01000003">
    <property type="protein sequence ID" value="PTE15691.1"/>
    <property type="molecule type" value="Genomic_DNA"/>
</dbReference>
<dbReference type="SUPFAM" id="SSF110087">
    <property type="entry name" value="DR1885-like metal-binding protein"/>
    <property type="match status" value="1"/>
</dbReference>
<dbReference type="Pfam" id="PF04314">
    <property type="entry name" value="PCuAC"/>
    <property type="match status" value="1"/>
</dbReference>
<keyword evidence="1" id="KW-0732">Signal</keyword>
<gene>
    <name evidence="2" type="ORF">C5F44_04810</name>
</gene>
<dbReference type="AlphaFoldDB" id="A0A2T4JCR8"/>
<evidence type="ECO:0000313" key="2">
    <source>
        <dbReference type="EMBL" id="PTE15691.1"/>
    </source>
</evidence>
<dbReference type="PANTHER" id="PTHR36302">
    <property type="entry name" value="BLR7088 PROTEIN"/>
    <property type="match status" value="1"/>
</dbReference>
<accession>A0A2T4JCR8</accession>
<organism evidence="2 3">
    <name type="scientific">Fuscovulum blasticum DSM 2131</name>
    <dbReference type="NCBI Taxonomy" id="1188250"/>
    <lineage>
        <taxon>Bacteria</taxon>
        <taxon>Pseudomonadati</taxon>
        <taxon>Pseudomonadota</taxon>
        <taxon>Alphaproteobacteria</taxon>
        <taxon>Rhodobacterales</taxon>
        <taxon>Paracoccaceae</taxon>
        <taxon>Pseudogemmobacter</taxon>
    </lineage>
</organism>
<protein>
    <recommendedName>
        <fullName evidence="4">Copper chaperone PCu(A)C</fullName>
    </recommendedName>
</protein>
<comment type="caution">
    <text evidence="2">The sequence shown here is derived from an EMBL/GenBank/DDBJ whole genome shotgun (WGS) entry which is preliminary data.</text>
</comment>
<sequence>MNRVLGLLAALMIAAPVHAHGVTQGEIEIIHPNIPQPAATAQAAGGYMGMSNNGPHADRLIGVETPAAKSAMLHESSVGADGVAKMSHVEGIDLPAGETVVLEPGGYHIMLMGLTKPLTEGEMVPATLIFEHAGRIEMEFMVDPPGGMDHSTMDHSAMGHSVGD</sequence>
<name>A0A2T4JCR8_FUSBL</name>
<keyword evidence="3" id="KW-1185">Reference proteome</keyword>
<dbReference type="InterPro" id="IPR036182">
    <property type="entry name" value="PCuAC_sf"/>
</dbReference>
<evidence type="ECO:0008006" key="4">
    <source>
        <dbReference type="Google" id="ProtNLM"/>
    </source>
</evidence>
<proteinExistence type="predicted"/>
<dbReference type="RefSeq" id="WP_107672367.1">
    <property type="nucleotide sequence ID" value="NZ_PZKE01000003.1"/>
</dbReference>
<dbReference type="InterPro" id="IPR007410">
    <property type="entry name" value="LpqE-like"/>
</dbReference>
<feature type="signal peptide" evidence="1">
    <location>
        <begin position="1"/>
        <end position="19"/>
    </location>
</feature>
<dbReference type="InterPro" id="IPR058248">
    <property type="entry name" value="Lxx211020-like"/>
</dbReference>
<evidence type="ECO:0000256" key="1">
    <source>
        <dbReference type="SAM" id="SignalP"/>
    </source>
</evidence>